<evidence type="ECO:0000313" key="3">
    <source>
        <dbReference type="EMBL" id="CAK9085136.1"/>
    </source>
</evidence>
<dbReference type="InterPro" id="IPR037516">
    <property type="entry name" value="Tripartite_DENN"/>
</dbReference>
<protein>
    <recommendedName>
        <fullName evidence="2">UDENN domain-containing protein</fullName>
    </recommendedName>
</protein>
<gene>
    <name evidence="3" type="ORF">CCMP2556_LOCUS41353</name>
</gene>
<evidence type="ECO:0000259" key="2">
    <source>
        <dbReference type="PROSITE" id="PS50211"/>
    </source>
</evidence>
<dbReference type="EMBL" id="CAXAMN010024262">
    <property type="protein sequence ID" value="CAK9085136.1"/>
    <property type="molecule type" value="Genomic_DNA"/>
</dbReference>
<dbReference type="PROSITE" id="PS50211">
    <property type="entry name" value="DENN"/>
    <property type="match status" value="1"/>
</dbReference>
<feature type="domain" description="UDENN" evidence="2">
    <location>
        <begin position="1"/>
        <end position="358"/>
    </location>
</feature>
<keyword evidence="4" id="KW-1185">Reference proteome</keyword>
<organism evidence="3 4">
    <name type="scientific">Durusdinium trenchii</name>
    <dbReference type="NCBI Taxonomy" id="1381693"/>
    <lineage>
        <taxon>Eukaryota</taxon>
        <taxon>Sar</taxon>
        <taxon>Alveolata</taxon>
        <taxon>Dinophyceae</taxon>
        <taxon>Suessiales</taxon>
        <taxon>Symbiodiniaceae</taxon>
        <taxon>Durusdinium</taxon>
    </lineage>
</organism>
<feature type="region of interest" description="Disordered" evidence="1">
    <location>
        <begin position="261"/>
        <end position="280"/>
    </location>
</feature>
<evidence type="ECO:0000256" key="1">
    <source>
        <dbReference type="SAM" id="MobiDB-lite"/>
    </source>
</evidence>
<name>A0ABP0QDQ8_9DINO</name>
<dbReference type="SMART" id="SM00799">
    <property type="entry name" value="DENN"/>
    <property type="match status" value="1"/>
</dbReference>
<dbReference type="InterPro" id="IPR001194">
    <property type="entry name" value="cDENN_dom"/>
</dbReference>
<dbReference type="InterPro" id="IPR051696">
    <property type="entry name" value="DENN_Domain_GEFs"/>
</dbReference>
<dbReference type="PANTHER" id="PTHR12296:SF21">
    <property type="entry name" value="DENN DOMAIN-CONTAINING PROTEIN 3"/>
    <property type="match status" value="1"/>
</dbReference>
<comment type="caution">
    <text evidence="3">The sequence shown here is derived from an EMBL/GenBank/DDBJ whole genome shotgun (WGS) entry which is preliminary data.</text>
</comment>
<proteinExistence type="predicted"/>
<dbReference type="Pfam" id="PF02141">
    <property type="entry name" value="DENN"/>
    <property type="match status" value="1"/>
</dbReference>
<sequence>MVHERMERSGGGYVYAPKALCLVSLFPCLELLRSLLSDLVLAARADQEMQRFTGEPCDPSERLVFRLVSQIFYELPLPPNRHTMVTLTAGLKEVTILDQEGFTRDFSFRPLVAFLSVNRLAQLFVLVLTERKVVLSSQQLSPALLAVILEALRALLFPLEWEHVYLPILPPSFRWALESPAPFLMGMAGKAPLASELAEDVVVFDLDTGKSIPDKIQVPVPEIIEQPLGRLRNAHQWEQRAANKDYWSKYDTVKLQRARTGSGDAEWRSGESFGEVGDESRTTEGLAVEEQSHDFSTCSPSFAGIGSIGTHGFAGEQEAPVAKKRTNGALQWQETAMTGSSVIGTVSLTLSEPATGLC</sequence>
<dbReference type="InterPro" id="IPR043153">
    <property type="entry name" value="DENN_C"/>
</dbReference>
<dbReference type="Proteomes" id="UP001642484">
    <property type="component" value="Unassembled WGS sequence"/>
</dbReference>
<dbReference type="Gene3D" id="3.40.50.11500">
    <property type="match status" value="1"/>
</dbReference>
<reference evidence="3 4" key="1">
    <citation type="submission" date="2024-02" db="EMBL/GenBank/DDBJ databases">
        <authorList>
            <person name="Chen Y."/>
            <person name="Shah S."/>
            <person name="Dougan E. K."/>
            <person name="Thang M."/>
            <person name="Chan C."/>
        </authorList>
    </citation>
    <scope>NUCLEOTIDE SEQUENCE [LARGE SCALE GENOMIC DNA]</scope>
</reference>
<dbReference type="PANTHER" id="PTHR12296">
    <property type="entry name" value="DENN DOMAIN-CONTAINING PROTEIN 4"/>
    <property type="match status" value="1"/>
</dbReference>
<accession>A0ABP0QDQ8</accession>
<evidence type="ECO:0000313" key="4">
    <source>
        <dbReference type="Proteomes" id="UP001642484"/>
    </source>
</evidence>